<feature type="region of interest" description="Disordered" evidence="1">
    <location>
        <begin position="60"/>
        <end position="125"/>
    </location>
</feature>
<comment type="caution">
    <text evidence="2">The sequence shown here is derived from an EMBL/GenBank/DDBJ whole genome shotgun (WGS) entry which is preliminary data.</text>
</comment>
<accession>A0ABR2WG50</accession>
<dbReference type="EMBL" id="JASJQH010002090">
    <property type="protein sequence ID" value="KAK9760487.1"/>
    <property type="molecule type" value="Genomic_DNA"/>
</dbReference>
<name>A0ABR2WG50_9FUNG</name>
<evidence type="ECO:0000313" key="2">
    <source>
        <dbReference type="EMBL" id="KAK9760487.1"/>
    </source>
</evidence>
<feature type="region of interest" description="Disordered" evidence="1">
    <location>
        <begin position="149"/>
        <end position="191"/>
    </location>
</feature>
<evidence type="ECO:0000256" key="1">
    <source>
        <dbReference type="SAM" id="MobiDB-lite"/>
    </source>
</evidence>
<gene>
    <name evidence="2" type="ORF">K7432_015428</name>
</gene>
<dbReference type="Proteomes" id="UP001479436">
    <property type="component" value="Unassembled WGS sequence"/>
</dbReference>
<feature type="compositionally biased region" description="Basic and acidic residues" evidence="1">
    <location>
        <begin position="103"/>
        <end position="120"/>
    </location>
</feature>
<feature type="compositionally biased region" description="Basic and acidic residues" evidence="1">
    <location>
        <begin position="60"/>
        <end position="90"/>
    </location>
</feature>
<organism evidence="2 3">
    <name type="scientific">Basidiobolus ranarum</name>
    <dbReference type="NCBI Taxonomy" id="34480"/>
    <lineage>
        <taxon>Eukaryota</taxon>
        <taxon>Fungi</taxon>
        <taxon>Fungi incertae sedis</taxon>
        <taxon>Zoopagomycota</taxon>
        <taxon>Entomophthoromycotina</taxon>
        <taxon>Basidiobolomycetes</taxon>
        <taxon>Basidiobolales</taxon>
        <taxon>Basidiobolaceae</taxon>
        <taxon>Basidiobolus</taxon>
    </lineage>
</organism>
<keyword evidence="3" id="KW-1185">Reference proteome</keyword>
<evidence type="ECO:0000313" key="3">
    <source>
        <dbReference type="Proteomes" id="UP001479436"/>
    </source>
</evidence>
<proteinExistence type="predicted"/>
<reference evidence="2 3" key="1">
    <citation type="submission" date="2023-04" db="EMBL/GenBank/DDBJ databases">
        <title>Genome of Basidiobolus ranarum AG-B5.</title>
        <authorList>
            <person name="Stajich J.E."/>
            <person name="Carter-House D."/>
            <person name="Gryganskyi A."/>
        </authorList>
    </citation>
    <scope>NUCLEOTIDE SEQUENCE [LARGE SCALE GENOMIC DNA]</scope>
    <source>
        <strain evidence="2 3">AG-B5</strain>
    </source>
</reference>
<sequence>MVDAKRPSFSPNVYQLKCKTGNLFDLEFNIQELQGKIRITLFTRNQDTSYNLNHDNYQESKDSIEKKHDLREGGEKYYRDSDSSDIDANHTSDGYKGCNGKSGRRDVYRSDKHKEDKEGYDNSIDTSKHHKLNRYESVSDYIKLKYRDKMNNDNGSVGKSYKSIGHGGGSEEICSFGEHDISETDSSSGGK</sequence>
<protein>
    <submittedName>
        <fullName evidence="2">Uncharacterized protein</fullName>
    </submittedName>
</protein>